<feature type="compositionally biased region" description="Basic residues" evidence="1">
    <location>
        <begin position="136"/>
        <end position="149"/>
    </location>
</feature>
<dbReference type="GO" id="GO:0004843">
    <property type="term" value="F:cysteine-type deubiquitinase activity"/>
    <property type="evidence" value="ECO:0007669"/>
    <property type="project" value="TreeGrafter"/>
</dbReference>
<evidence type="ECO:0000313" key="4">
    <source>
        <dbReference type="Proteomes" id="UP000077315"/>
    </source>
</evidence>
<dbReference type="InterPro" id="IPR038765">
    <property type="entry name" value="Papain-like_cys_pep_sf"/>
</dbReference>
<organism evidence="3 4">
    <name type="scientific">Phycomyces blakesleeanus (strain ATCC 8743b / DSM 1359 / FGSC 10004 / NBRC 33097 / NRRL 1555)</name>
    <dbReference type="NCBI Taxonomy" id="763407"/>
    <lineage>
        <taxon>Eukaryota</taxon>
        <taxon>Fungi</taxon>
        <taxon>Fungi incertae sedis</taxon>
        <taxon>Mucoromycota</taxon>
        <taxon>Mucoromycotina</taxon>
        <taxon>Mucoromycetes</taxon>
        <taxon>Mucorales</taxon>
        <taxon>Phycomycetaceae</taxon>
        <taxon>Phycomyces</taxon>
    </lineage>
</organism>
<dbReference type="AlphaFoldDB" id="A0A167P4X9"/>
<dbReference type="InParanoid" id="A0A167P4X9"/>
<dbReference type="InterPro" id="IPR050704">
    <property type="entry name" value="Peptidase_C85-like"/>
</dbReference>
<evidence type="ECO:0000313" key="3">
    <source>
        <dbReference type="EMBL" id="OAD77254.1"/>
    </source>
</evidence>
<dbReference type="PANTHER" id="PTHR12419:SF10">
    <property type="entry name" value="DEUBIQUITINASE OTUD6B"/>
    <property type="match status" value="1"/>
</dbReference>
<feature type="domain" description="OTU" evidence="2">
    <location>
        <begin position="189"/>
        <end position="328"/>
    </location>
</feature>
<dbReference type="GeneID" id="28989768"/>
<dbReference type="FunCoup" id="A0A167P4X9">
    <property type="interactions" value="399"/>
</dbReference>
<dbReference type="PANTHER" id="PTHR12419">
    <property type="entry name" value="OTU DOMAIN CONTAINING PROTEIN"/>
    <property type="match status" value="1"/>
</dbReference>
<accession>A0A167P4X9</accession>
<evidence type="ECO:0000259" key="2">
    <source>
        <dbReference type="PROSITE" id="PS50802"/>
    </source>
</evidence>
<feature type="region of interest" description="Disordered" evidence="1">
    <location>
        <begin position="47"/>
        <end position="80"/>
    </location>
</feature>
<reference evidence="4" key="1">
    <citation type="submission" date="2015-06" db="EMBL/GenBank/DDBJ databases">
        <title>Expansion of signal transduction pathways in fungi by whole-genome duplication.</title>
        <authorList>
            <consortium name="DOE Joint Genome Institute"/>
            <person name="Corrochano L.M."/>
            <person name="Kuo A."/>
            <person name="Marcet-Houben M."/>
            <person name="Polaino S."/>
            <person name="Salamov A."/>
            <person name="Villalobos J.M."/>
            <person name="Alvarez M.I."/>
            <person name="Avalos J."/>
            <person name="Benito E.P."/>
            <person name="Benoit I."/>
            <person name="Burger G."/>
            <person name="Camino L.P."/>
            <person name="Canovas D."/>
            <person name="Cerda-Olmedo E."/>
            <person name="Cheng J.-F."/>
            <person name="Dominguez A."/>
            <person name="Elias M."/>
            <person name="Eslava A.P."/>
            <person name="Glaser F."/>
            <person name="Grimwood J."/>
            <person name="Gutierrez G."/>
            <person name="Heitman J."/>
            <person name="Henrissat B."/>
            <person name="Iturriaga E.A."/>
            <person name="Lang B.F."/>
            <person name="Lavin J.L."/>
            <person name="Lee S."/>
            <person name="Li W."/>
            <person name="Lindquist E."/>
            <person name="Lopez-Garcia S."/>
            <person name="Luque E.M."/>
            <person name="Marcos A.T."/>
            <person name="Martin J."/>
            <person name="McCluskey K."/>
            <person name="Medina H.R."/>
            <person name="Miralles-Duran A."/>
            <person name="Miyazaki A."/>
            <person name="Munoz-Torres E."/>
            <person name="Oguiza J.A."/>
            <person name="Ohm R."/>
            <person name="Olmedo M."/>
            <person name="Orejas M."/>
            <person name="Ortiz-Castellanos L."/>
            <person name="Pisabarro A.G."/>
            <person name="Rodriguez-Romero J."/>
            <person name="Ruiz-Herrera J."/>
            <person name="Ruiz-Vazquez R."/>
            <person name="Sanz C."/>
            <person name="Schackwitz W."/>
            <person name="Schmutz J."/>
            <person name="Shahriari M."/>
            <person name="Shelest E."/>
            <person name="Silva-Franco F."/>
            <person name="Soanes D."/>
            <person name="Syed K."/>
            <person name="Tagua V.G."/>
            <person name="Talbot N.J."/>
            <person name="Thon M."/>
            <person name="De vries R.P."/>
            <person name="Wiebenga A."/>
            <person name="Yadav J.S."/>
            <person name="Braun E.L."/>
            <person name="Baker S."/>
            <person name="Garre V."/>
            <person name="Horwitz B."/>
            <person name="Torres-Martinez S."/>
            <person name="Idnurm A."/>
            <person name="Herrera-Estrella A."/>
            <person name="Gabaldon T."/>
            <person name="Grigoriev I.V."/>
        </authorList>
    </citation>
    <scope>NUCLEOTIDE SEQUENCE [LARGE SCALE GENOMIC DNA]</scope>
    <source>
        <strain evidence="4">NRRL 1555(-)</strain>
    </source>
</reference>
<dbReference type="Proteomes" id="UP000077315">
    <property type="component" value="Unassembled WGS sequence"/>
</dbReference>
<dbReference type="InterPro" id="IPR003323">
    <property type="entry name" value="OTU_dom"/>
</dbReference>
<protein>
    <recommendedName>
        <fullName evidence="2">OTU domain-containing protein</fullName>
    </recommendedName>
</protein>
<dbReference type="CDD" id="cd22748">
    <property type="entry name" value="OTU_OTUD6-like"/>
    <property type="match status" value="1"/>
</dbReference>
<keyword evidence="4" id="KW-1185">Reference proteome</keyword>
<gene>
    <name evidence="3" type="ORF">PHYBLDRAFT_122264</name>
</gene>
<feature type="region of interest" description="Disordered" evidence="1">
    <location>
        <begin position="120"/>
        <end position="153"/>
    </location>
</feature>
<dbReference type="Gene3D" id="3.90.70.80">
    <property type="match status" value="1"/>
</dbReference>
<dbReference type="VEuPathDB" id="FungiDB:PHYBLDRAFT_122264"/>
<sequence>MSTSEDLIDSVADVAVIGPSPTHEPVSNEEETLESMLHRHRLEQRDLQSTISNMRKSVPKSDKRKKRAMTSKAAELESELRQKQELELTQLKSLLSGKLIGEEETPDDGISLDRLTFLTEEEEPVAPMPSPALTTPKKKKPNKHDLKKQRREEELQKIRDEAEKEASGQVDMGELESEAIKELLAPMKLKVQEISPDGHCLYNSIAKQLEYIYNEETDYHKLRKEAAQYMREHPNDFIPFLYKDDGNIFSADDFKHYCDDVENSPRWGGQLEILALSKAKKVPIYVVQMGSPVLKVGEEEFTDKKPLIVAYYKHLYSLGAHYNSLLKV</sequence>
<dbReference type="PROSITE" id="PS50802">
    <property type="entry name" value="OTU"/>
    <property type="match status" value="1"/>
</dbReference>
<dbReference type="RefSeq" id="XP_018295294.1">
    <property type="nucleotide sequence ID" value="XM_018428862.1"/>
</dbReference>
<name>A0A167P4X9_PHYB8</name>
<dbReference type="GO" id="GO:0016579">
    <property type="term" value="P:protein deubiquitination"/>
    <property type="evidence" value="ECO:0007669"/>
    <property type="project" value="TreeGrafter"/>
</dbReference>
<evidence type="ECO:0000256" key="1">
    <source>
        <dbReference type="SAM" id="MobiDB-lite"/>
    </source>
</evidence>
<dbReference type="STRING" id="763407.A0A167P4X9"/>
<dbReference type="Pfam" id="PF02338">
    <property type="entry name" value="OTU"/>
    <property type="match status" value="1"/>
</dbReference>
<dbReference type="SUPFAM" id="SSF54001">
    <property type="entry name" value="Cysteine proteinases"/>
    <property type="match status" value="1"/>
</dbReference>
<dbReference type="EMBL" id="KV440974">
    <property type="protein sequence ID" value="OAD77254.1"/>
    <property type="molecule type" value="Genomic_DNA"/>
</dbReference>
<dbReference type="OrthoDB" id="415023at2759"/>
<proteinExistence type="predicted"/>